<keyword evidence="1" id="KW-0812">Transmembrane</keyword>
<evidence type="ECO:0008006" key="4">
    <source>
        <dbReference type="Google" id="ProtNLM"/>
    </source>
</evidence>
<keyword evidence="1" id="KW-0472">Membrane</keyword>
<dbReference type="Gene3D" id="3.30.420.10">
    <property type="entry name" value="Ribonuclease H-like superfamily/Ribonuclease H"/>
    <property type="match status" value="1"/>
</dbReference>
<comment type="caution">
    <text evidence="2">The sequence shown here is derived from an EMBL/GenBank/DDBJ whole genome shotgun (WGS) entry which is preliminary data.</text>
</comment>
<evidence type="ECO:0000256" key="1">
    <source>
        <dbReference type="SAM" id="Phobius"/>
    </source>
</evidence>
<dbReference type="InterPro" id="IPR012337">
    <property type="entry name" value="RNaseH-like_sf"/>
</dbReference>
<keyword evidence="1" id="KW-1133">Transmembrane helix</keyword>
<keyword evidence="3" id="KW-1185">Reference proteome</keyword>
<name>A0A1Q9CFD0_SYMMI</name>
<organism evidence="2 3">
    <name type="scientific">Symbiodinium microadriaticum</name>
    <name type="common">Dinoflagellate</name>
    <name type="synonym">Zooxanthella microadriatica</name>
    <dbReference type="NCBI Taxonomy" id="2951"/>
    <lineage>
        <taxon>Eukaryota</taxon>
        <taxon>Sar</taxon>
        <taxon>Alveolata</taxon>
        <taxon>Dinophyceae</taxon>
        <taxon>Suessiales</taxon>
        <taxon>Symbiodiniaceae</taxon>
        <taxon>Symbiodinium</taxon>
    </lineage>
</organism>
<dbReference type="AlphaFoldDB" id="A0A1Q9CFD0"/>
<dbReference type="SUPFAM" id="SSF53098">
    <property type="entry name" value="Ribonuclease H-like"/>
    <property type="match status" value="1"/>
</dbReference>
<accession>A0A1Q9CFD0</accession>
<evidence type="ECO:0000313" key="3">
    <source>
        <dbReference type="Proteomes" id="UP000186817"/>
    </source>
</evidence>
<gene>
    <name evidence="2" type="ORF">AK812_SmicGene37782</name>
</gene>
<dbReference type="EMBL" id="LSRX01001261">
    <property type="protein sequence ID" value="OLP81653.1"/>
    <property type="molecule type" value="Genomic_DNA"/>
</dbReference>
<feature type="transmembrane region" description="Helical" evidence="1">
    <location>
        <begin position="327"/>
        <end position="351"/>
    </location>
</feature>
<reference evidence="2 3" key="1">
    <citation type="submission" date="2016-02" db="EMBL/GenBank/DDBJ databases">
        <title>Genome analysis of coral dinoflagellate symbionts highlights evolutionary adaptations to a symbiotic lifestyle.</title>
        <authorList>
            <person name="Aranda M."/>
            <person name="Li Y."/>
            <person name="Liew Y.J."/>
            <person name="Baumgarten S."/>
            <person name="Simakov O."/>
            <person name="Wilson M."/>
            <person name="Piel J."/>
            <person name="Ashoor H."/>
            <person name="Bougouffa S."/>
            <person name="Bajic V.B."/>
            <person name="Ryu T."/>
            <person name="Ravasi T."/>
            <person name="Bayer T."/>
            <person name="Micklem G."/>
            <person name="Kim H."/>
            <person name="Bhak J."/>
            <person name="Lajeunesse T.C."/>
            <person name="Voolstra C.R."/>
        </authorList>
    </citation>
    <scope>NUCLEOTIDE SEQUENCE [LARGE SCALE GENOMIC DNA]</scope>
    <source>
        <strain evidence="2 3">CCMP2467</strain>
    </source>
</reference>
<evidence type="ECO:0000313" key="2">
    <source>
        <dbReference type="EMBL" id="OLP81653.1"/>
    </source>
</evidence>
<dbReference type="OrthoDB" id="1920326at2759"/>
<dbReference type="GO" id="GO:0003676">
    <property type="term" value="F:nucleic acid binding"/>
    <property type="evidence" value="ECO:0007669"/>
    <property type="project" value="InterPro"/>
</dbReference>
<dbReference type="Proteomes" id="UP000186817">
    <property type="component" value="Unassembled WGS sequence"/>
</dbReference>
<dbReference type="InterPro" id="IPR036397">
    <property type="entry name" value="RNaseH_sf"/>
</dbReference>
<proteinExistence type="predicted"/>
<sequence length="368" mass="40042">MAMKDLDPVHARQYSGLTADSFEVTLIEDDSSGELLSLNNYIADEDLMAFDAEWQPESPRTDGVHVLQMAFPSKQRVFVVQLWALKEPHLTCLKTSFQRRARKIVGWGATEDIHRLSNIFRLDWKRKIFDIQPVAGILMKEADAGAGIRGIKLSKDSSVTCSDWSAPLASLPEALALFERRWGPQGSLSPSPPTSEVAAFSEAVPSAEAAAVMDEDPNSVPPTSDEASAQASAAAVRKLSFAERDFVAATPAVTLLAQGSLLTACLRLWLLALFLRGEAVEFRGFAMRWRLLSLLLALESVHSQDSACEVDDDVRSAEAAVKSTVPLPAWLCSAVLLVVFLILLQEIFLMLPLAAIGLSRTPGVLVAL</sequence>
<protein>
    <recommendedName>
        <fullName evidence="4">3'-5' exonuclease domain-containing protein</fullName>
    </recommendedName>
</protein>